<dbReference type="Proteomes" id="UP000789525">
    <property type="component" value="Unassembled WGS sequence"/>
</dbReference>
<name>A0ACA9MDN0_9GLOM</name>
<sequence length="249" mass="28538">INYALRAHKRDPFIEFIKGMLMTPFVLHVRPILPKDDPTEKELNGDDKSQVDENVARYCDILSSIEELIDEHIRKQAKGVPDQSRLKRLVPSVSTFHTSLPLRESFLLANSKHSIAARRFVPPSFNDIRRILNTAQIIAVAPKLKLITFDGDMTLYDDGKDFEQDSASVELLVQLLKYDLTVCVVTAAGYPGDAERYEKRLSGLLKGFQTAQLPKKFCERFFLLGYLNHSIIFKKLMMYHHRKDDSLKS</sequence>
<dbReference type="EMBL" id="CAJVPT010011641">
    <property type="protein sequence ID" value="CAG8580753.1"/>
    <property type="molecule type" value="Genomic_DNA"/>
</dbReference>
<protein>
    <submittedName>
        <fullName evidence="1">6144_t:CDS:1</fullName>
    </submittedName>
</protein>
<evidence type="ECO:0000313" key="1">
    <source>
        <dbReference type="EMBL" id="CAG8580753.1"/>
    </source>
</evidence>
<gene>
    <name evidence="1" type="ORF">ACOLOM_LOCUS5962</name>
</gene>
<reference evidence="1" key="1">
    <citation type="submission" date="2021-06" db="EMBL/GenBank/DDBJ databases">
        <authorList>
            <person name="Kallberg Y."/>
            <person name="Tangrot J."/>
            <person name="Rosling A."/>
        </authorList>
    </citation>
    <scope>NUCLEOTIDE SEQUENCE</scope>
    <source>
        <strain evidence="1">CL356</strain>
    </source>
</reference>
<organism evidence="1 2">
    <name type="scientific">Acaulospora colombiana</name>
    <dbReference type="NCBI Taxonomy" id="27376"/>
    <lineage>
        <taxon>Eukaryota</taxon>
        <taxon>Fungi</taxon>
        <taxon>Fungi incertae sedis</taxon>
        <taxon>Mucoromycota</taxon>
        <taxon>Glomeromycotina</taxon>
        <taxon>Glomeromycetes</taxon>
        <taxon>Diversisporales</taxon>
        <taxon>Acaulosporaceae</taxon>
        <taxon>Acaulospora</taxon>
    </lineage>
</organism>
<proteinExistence type="predicted"/>
<keyword evidence="2" id="KW-1185">Reference proteome</keyword>
<accession>A0ACA9MDN0</accession>
<evidence type="ECO:0000313" key="2">
    <source>
        <dbReference type="Proteomes" id="UP000789525"/>
    </source>
</evidence>
<feature type="non-terminal residue" evidence="1">
    <location>
        <position position="1"/>
    </location>
</feature>
<comment type="caution">
    <text evidence="1">The sequence shown here is derived from an EMBL/GenBank/DDBJ whole genome shotgun (WGS) entry which is preliminary data.</text>
</comment>